<gene>
    <name evidence="2" type="ORF">E2562_014286</name>
</gene>
<sequence length="76" mass="8275">MGVLDQDQGADARRSHPGKGEVIRQAVLPLTLFEKRPPSRSGLACSCLGTFAGHVHLWACLEGVYHFIDEPSNVCE</sequence>
<comment type="caution">
    <text evidence="2">The sequence shown here is derived from an EMBL/GenBank/DDBJ whole genome shotgun (WGS) entry which is preliminary data.</text>
</comment>
<dbReference type="Proteomes" id="UP000479710">
    <property type="component" value="Unassembled WGS sequence"/>
</dbReference>
<evidence type="ECO:0000256" key="1">
    <source>
        <dbReference type="SAM" id="MobiDB-lite"/>
    </source>
</evidence>
<evidence type="ECO:0000313" key="2">
    <source>
        <dbReference type="EMBL" id="KAF0895667.1"/>
    </source>
</evidence>
<protein>
    <submittedName>
        <fullName evidence="2">Uncharacterized protein</fullName>
    </submittedName>
</protein>
<proteinExistence type="predicted"/>
<keyword evidence="3" id="KW-1185">Reference proteome</keyword>
<name>A0A6G1C6Q4_9ORYZ</name>
<evidence type="ECO:0000313" key="3">
    <source>
        <dbReference type="Proteomes" id="UP000479710"/>
    </source>
</evidence>
<feature type="compositionally biased region" description="Basic and acidic residues" evidence="1">
    <location>
        <begin position="10"/>
        <end position="20"/>
    </location>
</feature>
<dbReference type="EMBL" id="SPHZ02000010">
    <property type="protein sequence ID" value="KAF0895667.1"/>
    <property type="molecule type" value="Genomic_DNA"/>
</dbReference>
<feature type="region of interest" description="Disordered" evidence="1">
    <location>
        <begin position="1"/>
        <end position="20"/>
    </location>
</feature>
<dbReference type="AlphaFoldDB" id="A0A6G1C6Q4"/>
<accession>A0A6G1C6Q4</accession>
<reference evidence="2 3" key="1">
    <citation type="submission" date="2019-11" db="EMBL/GenBank/DDBJ databases">
        <title>Whole genome sequence of Oryza granulata.</title>
        <authorList>
            <person name="Li W."/>
        </authorList>
    </citation>
    <scope>NUCLEOTIDE SEQUENCE [LARGE SCALE GENOMIC DNA]</scope>
    <source>
        <strain evidence="3">cv. Menghai</strain>
        <tissue evidence="2">Leaf</tissue>
    </source>
</reference>
<organism evidence="2 3">
    <name type="scientific">Oryza meyeriana var. granulata</name>
    <dbReference type="NCBI Taxonomy" id="110450"/>
    <lineage>
        <taxon>Eukaryota</taxon>
        <taxon>Viridiplantae</taxon>
        <taxon>Streptophyta</taxon>
        <taxon>Embryophyta</taxon>
        <taxon>Tracheophyta</taxon>
        <taxon>Spermatophyta</taxon>
        <taxon>Magnoliopsida</taxon>
        <taxon>Liliopsida</taxon>
        <taxon>Poales</taxon>
        <taxon>Poaceae</taxon>
        <taxon>BOP clade</taxon>
        <taxon>Oryzoideae</taxon>
        <taxon>Oryzeae</taxon>
        <taxon>Oryzinae</taxon>
        <taxon>Oryza</taxon>
        <taxon>Oryza meyeriana</taxon>
    </lineage>
</organism>